<sequence>MSVEAIEMDRKIQPAVARQLVEIVCIRGDVVDSKGTGN</sequence>
<accession>A0A381S7L1</accession>
<evidence type="ECO:0000313" key="1">
    <source>
        <dbReference type="EMBL" id="SUZ97113.1"/>
    </source>
</evidence>
<proteinExistence type="predicted"/>
<name>A0A381S7L1_9ZZZZ</name>
<reference evidence="1" key="1">
    <citation type="submission" date="2018-05" db="EMBL/GenBank/DDBJ databases">
        <authorList>
            <person name="Lanie J.A."/>
            <person name="Ng W.-L."/>
            <person name="Kazmierczak K.M."/>
            <person name="Andrzejewski T.M."/>
            <person name="Davidsen T.M."/>
            <person name="Wayne K.J."/>
            <person name="Tettelin H."/>
            <person name="Glass J.I."/>
            <person name="Rusch D."/>
            <person name="Podicherti R."/>
            <person name="Tsui H.-C.T."/>
            <person name="Winkler M.E."/>
        </authorList>
    </citation>
    <scope>NUCLEOTIDE SEQUENCE</scope>
</reference>
<dbReference type="AlphaFoldDB" id="A0A381S7L1"/>
<protein>
    <submittedName>
        <fullName evidence="1">Uncharacterized protein</fullName>
    </submittedName>
</protein>
<gene>
    <name evidence="1" type="ORF">METZ01_LOCUS49967</name>
</gene>
<organism evidence="1">
    <name type="scientific">marine metagenome</name>
    <dbReference type="NCBI Taxonomy" id="408172"/>
    <lineage>
        <taxon>unclassified sequences</taxon>
        <taxon>metagenomes</taxon>
        <taxon>ecological metagenomes</taxon>
    </lineage>
</organism>
<dbReference type="EMBL" id="UINC01002478">
    <property type="protein sequence ID" value="SUZ97113.1"/>
    <property type="molecule type" value="Genomic_DNA"/>
</dbReference>